<protein>
    <submittedName>
        <fullName evidence="1">13124_t:CDS:1</fullName>
    </submittedName>
</protein>
<sequence length="443" mass="50407">MGESPTQKEGSAFECLNDDVLDPRAKYVKAVKELLPLGYTSRSFAKLVMPYVWQYARIITNTTECLHNTQILSILKKDHLLFPYGTYLKELEITFTVNNGDERCHIIPIISSLLQVITNRCTNIQQLSFLAKVGRRNLNEFSTRNMHDDDSINKAFFRHVISLKKSSKWSTFGELISSAFGQGTLKDVTLSSDFVLVSDDSLIMIAKNNRGIKRLSLRGSQFTNGGIEAALKFLGDNLRELELNNLLGDDSRKALRCSPLKICIDTLLRSCKNLQTIILVGIVYKPTDILEEYTCPIQSITADQVDEETLKHLFLHTNKQTLSQVKITNPYDVVKWESFLRYSVLPCTKSGNLETLILYMLRCRNHRYNYSSLDPKVIMKNIMDTLQISENTVDLLCSGLNQWRILVGKDIGDQMYSVESEGVDFVTKTRILDYDSLALSECY</sequence>
<organism evidence="1 2">
    <name type="scientific">Funneliformis mosseae</name>
    <name type="common">Endomycorrhizal fungus</name>
    <name type="synonym">Glomus mosseae</name>
    <dbReference type="NCBI Taxonomy" id="27381"/>
    <lineage>
        <taxon>Eukaryota</taxon>
        <taxon>Fungi</taxon>
        <taxon>Fungi incertae sedis</taxon>
        <taxon>Mucoromycota</taxon>
        <taxon>Glomeromycotina</taxon>
        <taxon>Glomeromycetes</taxon>
        <taxon>Glomerales</taxon>
        <taxon>Glomeraceae</taxon>
        <taxon>Funneliformis</taxon>
    </lineage>
</organism>
<name>A0A9N9G5I2_FUNMO</name>
<dbReference type="InterPro" id="IPR032675">
    <property type="entry name" value="LRR_dom_sf"/>
</dbReference>
<dbReference type="Gene3D" id="3.80.10.10">
    <property type="entry name" value="Ribonuclease Inhibitor"/>
    <property type="match status" value="1"/>
</dbReference>
<dbReference type="EMBL" id="CAJVPP010001988">
    <property type="protein sequence ID" value="CAG8581854.1"/>
    <property type="molecule type" value="Genomic_DNA"/>
</dbReference>
<proteinExistence type="predicted"/>
<keyword evidence="2" id="KW-1185">Reference proteome</keyword>
<dbReference type="Proteomes" id="UP000789375">
    <property type="component" value="Unassembled WGS sequence"/>
</dbReference>
<reference evidence="1" key="1">
    <citation type="submission" date="2021-06" db="EMBL/GenBank/DDBJ databases">
        <authorList>
            <person name="Kallberg Y."/>
            <person name="Tangrot J."/>
            <person name="Rosling A."/>
        </authorList>
    </citation>
    <scope>NUCLEOTIDE SEQUENCE</scope>
    <source>
        <strain evidence="1">87-6 pot B 2015</strain>
    </source>
</reference>
<comment type="caution">
    <text evidence="1">The sequence shown here is derived from an EMBL/GenBank/DDBJ whole genome shotgun (WGS) entry which is preliminary data.</text>
</comment>
<evidence type="ECO:0000313" key="1">
    <source>
        <dbReference type="EMBL" id="CAG8581854.1"/>
    </source>
</evidence>
<evidence type="ECO:0000313" key="2">
    <source>
        <dbReference type="Proteomes" id="UP000789375"/>
    </source>
</evidence>
<accession>A0A9N9G5I2</accession>
<dbReference type="AlphaFoldDB" id="A0A9N9G5I2"/>
<gene>
    <name evidence="1" type="ORF">FMOSSE_LOCUS7987</name>
</gene>